<dbReference type="KEGG" id="kan:IMCC3317_38610"/>
<evidence type="ECO:0000313" key="4">
    <source>
        <dbReference type="Proteomes" id="UP000464657"/>
    </source>
</evidence>
<evidence type="ECO:0000259" key="2">
    <source>
        <dbReference type="PROSITE" id="PS51781"/>
    </source>
</evidence>
<proteinExistence type="predicted"/>
<dbReference type="Proteomes" id="UP000464657">
    <property type="component" value="Chromosome"/>
</dbReference>
<dbReference type="AlphaFoldDB" id="A0A7L4ZP02"/>
<organism evidence="3 4">
    <name type="scientific">Kordia antarctica</name>
    <dbReference type="NCBI Taxonomy" id="1218801"/>
    <lineage>
        <taxon>Bacteria</taxon>
        <taxon>Pseudomonadati</taxon>
        <taxon>Bacteroidota</taxon>
        <taxon>Flavobacteriia</taxon>
        <taxon>Flavobacteriales</taxon>
        <taxon>Flavobacteriaceae</taxon>
        <taxon>Kordia</taxon>
    </lineage>
</organism>
<keyword evidence="4" id="KW-1185">Reference proteome</keyword>
<evidence type="ECO:0000256" key="1">
    <source>
        <dbReference type="SAM" id="MobiDB-lite"/>
    </source>
</evidence>
<dbReference type="PROSITE" id="PS51781">
    <property type="entry name" value="SH3B"/>
    <property type="match status" value="1"/>
</dbReference>
<dbReference type="Gene3D" id="2.30.30.40">
    <property type="entry name" value="SH3 Domains"/>
    <property type="match status" value="1"/>
</dbReference>
<name>A0A7L4ZP02_9FLAO</name>
<dbReference type="InterPro" id="IPR003646">
    <property type="entry name" value="SH3-like_bac-type"/>
</dbReference>
<dbReference type="EMBL" id="CP019288">
    <property type="protein sequence ID" value="QHI38468.1"/>
    <property type="molecule type" value="Genomic_DNA"/>
</dbReference>
<feature type="region of interest" description="Disordered" evidence="1">
    <location>
        <begin position="26"/>
        <end position="50"/>
    </location>
</feature>
<dbReference type="OrthoDB" id="1418530at2"/>
<gene>
    <name evidence="3" type="ORF">IMCC3317_38610</name>
</gene>
<feature type="domain" description="SH3b" evidence="2">
    <location>
        <begin position="52"/>
        <end position="130"/>
    </location>
</feature>
<accession>A0A7L4ZP02</accession>
<feature type="compositionally biased region" description="Low complexity" evidence="1">
    <location>
        <begin position="32"/>
        <end position="47"/>
    </location>
</feature>
<dbReference type="RefSeq" id="WP_160131016.1">
    <property type="nucleotide sequence ID" value="NZ_CP019288.1"/>
</dbReference>
<reference evidence="3 4" key="1">
    <citation type="journal article" date="2013" name="Int. J. Syst. Evol. Microbiol.">
        <title>Kordia antarctica sp. nov., isolated from Antarctic seawater.</title>
        <authorList>
            <person name="Baek K."/>
            <person name="Choi A."/>
            <person name="Kang I."/>
            <person name="Lee K."/>
            <person name="Cho J.C."/>
        </authorList>
    </citation>
    <scope>NUCLEOTIDE SEQUENCE [LARGE SCALE GENOMIC DNA]</scope>
    <source>
        <strain evidence="3 4">IMCC3317</strain>
    </source>
</reference>
<sequence length="409" mass="46407">MKINSLTSKFSMFFAVIFLISCGDKTKQENPETTTETTSEASDTTAETPKEDTTYYSWVDNINVRDASNTKGKVVGTYSAEDALEFTGVKSDHKDIITLRGVAYNDNWLKITTKDNKEGWVFGGAVKHEDEIKGNGIITNEKFDFPHFGSFDLNSWTDLGVTKTQGGDAETSTYRYMKDNQILEIEKTDVGEYGYYYTYRLMDAKNTLQKERKFSFEAGMGDTGTMMELTEVVKNFTNKKQYARKQMLTKHFMQLNARPEMVNGNWEETALIDESKIAFAKPLQIISDFVSLPKEVDIDSGCSCTFRTHPKDYETVIFFSTIEEAPKAFAAIRIDGKNILLKSKKVKNPDYKRGDYHAHYYNDTYDLKIIAFRNGEPETESQEYAGTMQLTSKDGTVHIDINTFGVCGC</sequence>
<protein>
    <recommendedName>
        <fullName evidence="2">SH3b domain-containing protein</fullName>
    </recommendedName>
</protein>
<dbReference type="PROSITE" id="PS51257">
    <property type="entry name" value="PROKAR_LIPOPROTEIN"/>
    <property type="match status" value="1"/>
</dbReference>
<dbReference type="Pfam" id="PF08239">
    <property type="entry name" value="SH3_3"/>
    <property type="match status" value="1"/>
</dbReference>
<evidence type="ECO:0000313" key="3">
    <source>
        <dbReference type="EMBL" id="QHI38468.1"/>
    </source>
</evidence>